<comment type="caution">
    <text evidence="1">The sequence shown here is derived from an EMBL/GenBank/DDBJ whole genome shotgun (WGS) entry which is preliminary data.</text>
</comment>
<sequence>MSLRKWIGCLGAVCLCCGCGDDAPAPGKRPSGGNGPDPAEKESYRLFMGNTHAHCRYSGDAVQTDENSVENHFRLAKANGYDFYCVTDHSQYESYTPQAWEHIKAAADAATDASFVAIRGYEHSENNGPGAKGHQNVYNSSDYLNALAEGIDMPYFHNWLADAANAGAVVSMNHPGKEQYGGFACYNEQARPHIRLIELINGTDDYHESFLAALAKGWKVSPVAGCDNHATKPIAAWQPRTGVAAKKLTRESLLEAMAAGRTYATYDKNLRLLYYVNNHVMGSEIRTSADELTFEIEASDPDTSDASDRIVRIEIVGEGNRVVASETFSAHRVDWKVRVPRGQKYYYLKVYTASSDAPTAYAAPVWMK</sequence>
<dbReference type="Proteomes" id="UP001055105">
    <property type="component" value="Unassembled WGS sequence"/>
</dbReference>
<reference evidence="1" key="1">
    <citation type="submission" date="2022-01" db="EMBL/GenBank/DDBJ databases">
        <title>Novel bile acid biosynthetic pathways are enriched in the microbiome of centenarians.</title>
        <authorList>
            <person name="Sato Y."/>
            <person name="Atarashi K."/>
            <person name="Plichta R.D."/>
            <person name="Arai Y."/>
            <person name="Sasajima S."/>
            <person name="Kearney M.S."/>
            <person name="Suda W."/>
            <person name="Takeshita K."/>
            <person name="Sasaki T."/>
            <person name="Okamoto S."/>
            <person name="Skelly N.A."/>
            <person name="Okamura Y."/>
            <person name="Vlamakis H."/>
            <person name="Li Y."/>
            <person name="Tanoue T."/>
            <person name="Takei H."/>
            <person name="Nittono H."/>
            <person name="Narushima S."/>
            <person name="Irie J."/>
            <person name="Itoh H."/>
            <person name="Moriya K."/>
            <person name="Sugiura Y."/>
            <person name="Suematsu M."/>
            <person name="Moritoki N."/>
            <person name="Shibata S."/>
            <person name="Littman R.D."/>
            <person name="Fischbach A.M."/>
            <person name="Uwamino Y."/>
            <person name="Inoue T."/>
            <person name="Honda A."/>
            <person name="Hattori M."/>
            <person name="Murai T."/>
            <person name="Xavier J.R."/>
            <person name="Hirose N."/>
            <person name="Honda K."/>
        </authorList>
    </citation>
    <scope>NUCLEOTIDE SEQUENCE</scope>
    <source>
        <strain evidence="1">CE91-St16</strain>
    </source>
</reference>
<name>A0AA37KQ49_9BACT</name>
<dbReference type="InterPro" id="IPR016195">
    <property type="entry name" value="Pol/histidinol_Pase-like"/>
</dbReference>
<dbReference type="NCBIfam" id="NF038032">
    <property type="entry name" value="CehA_McbA_metalo"/>
    <property type="match status" value="1"/>
</dbReference>
<evidence type="ECO:0000313" key="1">
    <source>
        <dbReference type="EMBL" id="GKI20001.1"/>
    </source>
</evidence>
<dbReference type="SUPFAM" id="SSF89550">
    <property type="entry name" value="PHP domain-like"/>
    <property type="match status" value="1"/>
</dbReference>
<evidence type="ECO:0008006" key="3">
    <source>
        <dbReference type="Google" id="ProtNLM"/>
    </source>
</evidence>
<dbReference type="RefSeq" id="WP_244076931.1">
    <property type="nucleotide sequence ID" value="NZ_AP025581.1"/>
</dbReference>
<accession>A0AA37KQ49</accession>
<dbReference type="Gene3D" id="3.20.20.140">
    <property type="entry name" value="Metal-dependent hydrolases"/>
    <property type="match status" value="1"/>
</dbReference>
<evidence type="ECO:0000313" key="2">
    <source>
        <dbReference type="Proteomes" id="UP001055105"/>
    </source>
</evidence>
<gene>
    <name evidence="1" type="ORF">CE91St16_29090</name>
</gene>
<proteinExistence type="predicted"/>
<dbReference type="EMBL" id="BQOL01000002">
    <property type="protein sequence ID" value="GKI20001.1"/>
    <property type="molecule type" value="Genomic_DNA"/>
</dbReference>
<protein>
    <recommendedName>
        <fullName evidence="3">Polymerase/histidinol phosphatase N-terminal domain-containing protein</fullName>
    </recommendedName>
</protein>
<organism evidence="1 2">
    <name type="scientific">Alistipes finegoldii</name>
    <dbReference type="NCBI Taxonomy" id="214856"/>
    <lineage>
        <taxon>Bacteria</taxon>
        <taxon>Pseudomonadati</taxon>
        <taxon>Bacteroidota</taxon>
        <taxon>Bacteroidia</taxon>
        <taxon>Bacteroidales</taxon>
        <taxon>Rikenellaceae</taxon>
        <taxon>Alistipes</taxon>
    </lineage>
</organism>
<dbReference type="AlphaFoldDB" id="A0AA37KQ49"/>